<gene>
    <name evidence="1" type="ORF">HX095_05525</name>
</gene>
<dbReference type="AlphaFoldDB" id="A0AAW7DG59"/>
<accession>A0AAW7DG59</accession>
<proteinExistence type="predicted"/>
<protein>
    <submittedName>
        <fullName evidence="1">Nucleotidyltransferase</fullName>
    </submittedName>
</protein>
<comment type="caution">
    <text evidence="1">The sequence shown here is derived from an EMBL/GenBank/DDBJ whole genome shotgun (WGS) entry which is preliminary data.</text>
</comment>
<sequence length="288" mass="32404">MRVISDIKLAITKSFIANETFAKIYGLDQSKSFEDQFSKVSFESVLFDIMSIAIYVFEVILDKHFLDVTQKLTEEKAHTARWYRSKALAFQFGFDLVVDSDEFNNTGYTAEQIDDSKIVKYAAVVESENDSRLIVKIAGETDGELNRLNEQQVASFKTYMQEIRDAGVKLTVINYEADKLFLDLQINYDPLVLSANGQHLINANFPVIDAIKAYMKELPFNGELVLAHLVDKLQQVEGVLIPTIMSASTSWIDENTNSYGDPIGIAVKGIPVSGYFKVESFDNIAYVV</sequence>
<organism evidence="1 2">
    <name type="scientific">Empedobacter falsenii</name>
    <dbReference type="NCBI Taxonomy" id="343874"/>
    <lineage>
        <taxon>Bacteria</taxon>
        <taxon>Pseudomonadati</taxon>
        <taxon>Bacteroidota</taxon>
        <taxon>Flavobacteriia</taxon>
        <taxon>Flavobacteriales</taxon>
        <taxon>Weeksellaceae</taxon>
        <taxon>Empedobacter</taxon>
    </lineage>
</organism>
<evidence type="ECO:0000313" key="1">
    <source>
        <dbReference type="EMBL" id="MDM1550668.1"/>
    </source>
</evidence>
<reference evidence="1" key="1">
    <citation type="submission" date="2020-06" db="EMBL/GenBank/DDBJ databases">
        <authorList>
            <person name="Dong N."/>
        </authorList>
    </citation>
    <scope>NUCLEOTIDE SEQUENCE</scope>
    <source>
        <strain evidence="1">210</strain>
    </source>
</reference>
<reference evidence="1" key="2">
    <citation type="journal article" date="2022" name="Sci. Total Environ.">
        <title>Prevalence, transmission, and molecular epidemiology of tet(X)-positive bacteria among humans, animals, and environmental niches in China: An epidemiological, and genomic-based study.</title>
        <authorList>
            <person name="Dong N."/>
            <person name="Zeng Y."/>
            <person name="Cai C."/>
            <person name="Sun C."/>
            <person name="Lu J."/>
            <person name="Liu C."/>
            <person name="Zhou H."/>
            <person name="Sun Q."/>
            <person name="Shu L."/>
            <person name="Wang H."/>
            <person name="Wang Y."/>
            <person name="Wang S."/>
            <person name="Wu C."/>
            <person name="Chan E.W."/>
            <person name="Chen G."/>
            <person name="Shen Z."/>
            <person name="Chen S."/>
            <person name="Zhang R."/>
        </authorList>
    </citation>
    <scope>NUCLEOTIDE SEQUENCE</scope>
    <source>
        <strain evidence="1">210</strain>
    </source>
</reference>
<dbReference type="Proteomes" id="UP001173578">
    <property type="component" value="Unassembled WGS sequence"/>
</dbReference>
<dbReference type="EMBL" id="JACALR010000002">
    <property type="protein sequence ID" value="MDM1550668.1"/>
    <property type="molecule type" value="Genomic_DNA"/>
</dbReference>
<name>A0AAW7DG59_9FLAO</name>
<evidence type="ECO:0000313" key="2">
    <source>
        <dbReference type="Proteomes" id="UP001173578"/>
    </source>
</evidence>
<dbReference type="RefSeq" id="WP_286485353.1">
    <property type="nucleotide sequence ID" value="NZ_JACALR010000002.1"/>
</dbReference>